<accession>A0A4Y2AXT1</accession>
<dbReference type="AlphaFoldDB" id="A0A4Y2AXT1"/>
<reference evidence="2 3" key="1">
    <citation type="journal article" date="2019" name="Sci. Rep.">
        <title>Orb-weaving spider Araneus ventricosus genome elucidates the spidroin gene catalogue.</title>
        <authorList>
            <person name="Kono N."/>
            <person name="Nakamura H."/>
            <person name="Ohtoshi R."/>
            <person name="Moran D.A.P."/>
            <person name="Shinohara A."/>
            <person name="Yoshida Y."/>
            <person name="Fujiwara M."/>
            <person name="Mori M."/>
            <person name="Tomita M."/>
            <person name="Arakawa K."/>
        </authorList>
    </citation>
    <scope>NUCLEOTIDE SEQUENCE [LARGE SCALE GENOMIC DNA]</scope>
</reference>
<name>A0A4Y2AXT1_ARAVE</name>
<feature type="region of interest" description="Disordered" evidence="1">
    <location>
        <begin position="70"/>
        <end position="91"/>
    </location>
</feature>
<proteinExistence type="predicted"/>
<evidence type="ECO:0000313" key="3">
    <source>
        <dbReference type="Proteomes" id="UP000499080"/>
    </source>
</evidence>
<sequence>MTCPPLIITRPLRAIQIKLHYKHPMHGTLSRRGLVLSSAVRLLTCHYTIIMPPEEPVIYVFTRGSCHLRTRGPPPPPHAQETRAAVMNLKN</sequence>
<evidence type="ECO:0000256" key="1">
    <source>
        <dbReference type="SAM" id="MobiDB-lite"/>
    </source>
</evidence>
<dbReference type="EMBL" id="BGPR01000039">
    <property type="protein sequence ID" value="GBL84861.1"/>
    <property type="molecule type" value="Genomic_DNA"/>
</dbReference>
<dbReference type="Proteomes" id="UP000499080">
    <property type="component" value="Unassembled WGS sequence"/>
</dbReference>
<gene>
    <name evidence="2" type="ORF">AVEN_93883_1</name>
</gene>
<comment type="caution">
    <text evidence="2">The sequence shown here is derived from an EMBL/GenBank/DDBJ whole genome shotgun (WGS) entry which is preliminary data.</text>
</comment>
<evidence type="ECO:0000313" key="2">
    <source>
        <dbReference type="EMBL" id="GBL84861.1"/>
    </source>
</evidence>
<protein>
    <submittedName>
        <fullName evidence="2">Uncharacterized protein</fullName>
    </submittedName>
</protein>
<organism evidence="2 3">
    <name type="scientific">Araneus ventricosus</name>
    <name type="common">Orbweaver spider</name>
    <name type="synonym">Epeira ventricosa</name>
    <dbReference type="NCBI Taxonomy" id="182803"/>
    <lineage>
        <taxon>Eukaryota</taxon>
        <taxon>Metazoa</taxon>
        <taxon>Ecdysozoa</taxon>
        <taxon>Arthropoda</taxon>
        <taxon>Chelicerata</taxon>
        <taxon>Arachnida</taxon>
        <taxon>Araneae</taxon>
        <taxon>Araneomorphae</taxon>
        <taxon>Entelegynae</taxon>
        <taxon>Araneoidea</taxon>
        <taxon>Araneidae</taxon>
        <taxon>Araneus</taxon>
    </lineage>
</organism>
<keyword evidence="3" id="KW-1185">Reference proteome</keyword>